<accession>A0A3E0HRX5</accession>
<protein>
    <submittedName>
        <fullName evidence="1">Putative regulator of Ras-like GTPase activity (Roadblock/LC7/MglB family)</fullName>
    </submittedName>
</protein>
<sequence>MDLQKLHIETKTRAIYLIDNEGKIVDFYPHENDLVEIKDKIAAFDAVVFNMSSNFFNLFFKTELNEMILKSDKEAILLFKYKEYVLCFLADKNTNIGLLNLMFKKETNTINI</sequence>
<dbReference type="SUPFAM" id="SSF103196">
    <property type="entry name" value="Roadblock/LC7 domain"/>
    <property type="match status" value="1"/>
</dbReference>
<reference evidence="1 2" key="1">
    <citation type="submission" date="2018-08" db="EMBL/GenBank/DDBJ databases">
        <title>Genomic Encyclopedia of Type Strains, Phase IV (KMG-IV): sequencing the most valuable type-strain genomes for metagenomic binning, comparative biology and taxonomic classification.</title>
        <authorList>
            <person name="Goeker M."/>
        </authorList>
    </citation>
    <scope>NUCLEOTIDE SEQUENCE [LARGE SCALE GENOMIC DNA]</scope>
    <source>
        <strain evidence="1 2">DSM 18841</strain>
    </source>
</reference>
<dbReference type="EMBL" id="QUNS01000005">
    <property type="protein sequence ID" value="REH48735.1"/>
    <property type="molecule type" value="Genomic_DNA"/>
</dbReference>
<proteinExistence type="predicted"/>
<dbReference type="AlphaFoldDB" id="A0A3E0HRX5"/>
<evidence type="ECO:0000313" key="2">
    <source>
        <dbReference type="Proteomes" id="UP000256884"/>
    </source>
</evidence>
<evidence type="ECO:0000313" key="1">
    <source>
        <dbReference type="EMBL" id="REH48735.1"/>
    </source>
</evidence>
<dbReference type="OrthoDB" id="1189716at2"/>
<dbReference type="Proteomes" id="UP000256884">
    <property type="component" value="Unassembled WGS sequence"/>
</dbReference>
<dbReference type="Gene3D" id="3.30.450.30">
    <property type="entry name" value="Dynein light chain 2a, cytoplasmic"/>
    <property type="match status" value="1"/>
</dbReference>
<gene>
    <name evidence="1" type="ORF">C7448_10511</name>
</gene>
<keyword evidence="2" id="KW-1185">Reference proteome</keyword>
<dbReference type="RefSeq" id="WP_115901288.1">
    <property type="nucleotide sequence ID" value="NZ_QUNS01000005.1"/>
</dbReference>
<organism evidence="1 2">
    <name type="scientific">Tenacibaculum gallaicum</name>
    <dbReference type="NCBI Taxonomy" id="561505"/>
    <lineage>
        <taxon>Bacteria</taxon>
        <taxon>Pseudomonadati</taxon>
        <taxon>Bacteroidota</taxon>
        <taxon>Flavobacteriia</taxon>
        <taxon>Flavobacteriales</taxon>
        <taxon>Flavobacteriaceae</taxon>
        <taxon>Tenacibaculum</taxon>
    </lineage>
</organism>
<name>A0A3E0HRX5_9FLAO</name>
<comment type="caution">
    <text evidence="1">The sequence shown here is derived from an EMBL/GenBank/DDBJ whole genome shotgun (WGS) entry which is preliminary data.</text>
</comment>